<reference evidence="3" key="1">
    <citation type="submission" date="2017-10" db="EMBL/GenBank/DDBJ databases">
        <title>Massilia psychrophilum sp. nov., a novel purple-pigmented bacterium isolated from Tianshan glacier, Xinjiang Municipality, China.</title>
        <authorList>
            <person name="Wang H."/>
        </authorList>
    </citation>
    <scope>NUCLEOTIDE SEQUENCE [LARGE SCALE GENOMIC DNA]</scope>
    <source>
        <strain evidence="3">B2</strain>
    </source>
</reference>
<gene>
    <name evidence="3" type="ORF">CR152_00475</name>
</gene>
<protein>
    <submittedName>
        <fullName evidence="3">Isochorismatase</fullName>
    </submittedName>
</protein>
<evidence type="ECO:0000259" key="2">
    <source>
        <dbReference type="Pfam" id="PF00857"/>
    </source>
</evidence>
<evidence type="ECO:0000313" key="3">
    <source>
        <dbReference type="EMBL" id="ATQ73150.1"/>
    </source>
</evidence>
<dbReference type="InterPro" id="IPR050272">
    <property type="entry name" value="Isochorismatase-like_hydrls"/>
</dbReference>
<dbReference type="PANTHER" id="PTHR43540">
    <property type="entry name" value="PEROXYUREIDOACRYLATE/UREIDOACRYLATE AMIDOHYDROLASE-RELATED"/>
    <property type="match status" value="1"/>
</dbReference>
<dbReference type="KEGG" id="mass:CR152_00475"/>
<dbReference type="Pfam" id="PF00857">
    <property type="entry name" value="Isochorismatase"/>
    <property type="match status" value="1"/>
</dbReference>
<accession>A0A2D2DDT9</accession>
<dbReference type="GO" id="GO:0016787">
    <property type="term" value="F:hydrolase activity"/>
    <property type="evidence" value="ECO:0007669"/>
    <property type="project" value="UniProtKB-KW"/>
</dbReference>
<name>A0A2D2DDT9_9BURK</name>
<evidence type="ECO:0000256" key="1">
    <source>
        <dbReference type="ARBA" id="ARBA00022801"/>
    </source>
</evidence>
<dbReference type="Proteomes" id="UP000229897">
    <property type="component" value="Chromosome"/>
</dbReference>
<sequence>MVTFSITLGPSSFTTSRPPMNTLLIIDMQNAWLNNPAQPCFDSAGVVGRINHAASHIRAQGGKVIFVQHSDADAGIGSAPWQVIPALEQAATDSTVQKLAGDSFAATDLAAQLAASATTTLYISGFATEFCIDTAVRAAASRGLHVVVLSDAHTTADRPHLAAPAIIAHHNWVWSGLPVPADSSLTVCTTAEAFPA</sequence>
<dbReference type="Gene3D" id="3.40.50.850">
    <property type="entry name" value="Isochorismatase-like"/>
    <property type="match status" value="1"/>
</dbReference>
<organism evidence="3 4">
    <name type="scientific">Massilia violaceinigra</name>
    <dbReference type="NCBI Taxonomy" id="2045208"/>
    <lineage>
        <taxon>Bacteria</taxon>
        <taxon>Pseudomonadati</taxon>
        <taxon>Pseudomonadota</taxon>
        <taxon>Betaproteobacteria</taxon>
        <taxon>Burkholderiales</taxon>
        <taxon>Oxalobacteraceae</taxon>
        <taxon>Telluria group</taxon>
        <taxon>Massilia</taxon>
    </lineage>
</organism>
<dbReference type="EMBL" id="CP024608">
    <property type="protein sequence ID" value="ATQ73150.1"/>
    <property type="molecule type" value="Genomic_DNA"/>
</dbReference>
<proteinExistence type="predicted"/>
<dbReference type="InterPro" id="IPR036380">
    <property type="entry name" value="Isochorismatase-like_sf"/>
</dbReference>
<evidence type="ECO:0000313" key="4">
    <source>
        <dbReference type="Proteomes" id="UP000229897"/>
    </source>
</evidence>
<keyword evidence="4" id="KW-1185">Reference proteome</keyword>
<keyword evidence="1" id="KW-0378">Hydrolase</keyword>
<dbReference type="SUPFAM" id="SSF52499">
    <property type="entry name" value="Isochorismatase-like hydrolases"/>
    <property type="match status" value="1"/>
</dbReference>
<dbReference type="InterPro" id="IPR000868">
    <property type="entry name" value="Isochorismatase-like_dom"/>
</dbReference>
<feature type="domain" description="Isochorismatase-like" evidence="2">
    <location>
        <begin position="22"/>
        <end position="158"/>
    </location>
</feature>
<dbReference type="AlphaFoldDB" id="A0A2D2DDT9"/>